<organism evidence="1 2">
    <name type="scientific">Aureibaculum marinum</name>
    <dbReference type="NCBI Taxonomy" id="2487930"/>
    <lineage>
        <taxon>Bacteria</taxon>
        <taxon>Pseudomonadati</taxon>
        <taxon>Bacteroidota</taxon>
        <taxon>Flavobacteriia</taxon>
        <taxon>Flavobacteriales</taxon>
        <taxon>Flavobacteriaceae</taxon>
        <taxon>Aureibaculum</taxon>
    </lineage>
</organism>
<sequence length="401" mass="47069">MINRKLTHINSYLTVIKRNTLMKILTILILFTISSLTYGQEIDTLSFYSVAFKEERTVYIHKPEFYKYKSDSVKFPVIYLLDGQHKWFVNPTISDIEYLRFTKEIPSSIIVVIPLRDRVKECAIADLKTELPLDRFITQELDKKLKKYNPSDYKILIGHSFSASFSLYSFYNHRDYYTAVIANSPYDKMEMLVEAFEQSRELDKSRISISIGSINKDVYHRKKYDVLKSQYPSFFKSINTFEADYSAHNAVPITAVPTLLTKIFEGYRSRYNKIAEVDMEYNLIHKPSSMSEELNKIKSASKIGSYYYPPEISDINGIASRYWNNNLEDYAAKVYKLGVKYYPAYYEFYLSLYELTLNNNKATSKEYLEKAELLLTTIENNWEGKSEIIEEIRTEKIKNGW</sequence>
<proteinExistence type="predicted"/>
<protein>
    <recommendedName>
        <fullName evidence="3">Esterase</fullName>
    </recommendedName>
</protein>
<name>A0A3N4NJY4_9FLAO</name>
<dbReference type="Gene3D" id="3.40.50.1820">
    <property type="entry name" value="alpha/beta hydrolase"/>
    <property type="match status" value="1"/>
</dbReference>
<keyword evidence="2" id="KW-1185">Reference proteome</keyword>
<dbReference type="EMBL" id="RPFJ01000042">
    <property type="protein sequence ID" value="RPD91829.1"/>
    <property type="molecule type" value="Genomic_DNA"/>
</dbReference>
<dbReference type="InterPro" id="IPR029058">
    <property type="entry name" value="AB_hydrolase_fold"/>
</dbReference>
<dbReference type="Proteomes" id="UP000270856">
    <property type="component" value="Unassembled WGS sequence"/>
</dbReference>
<dbReference type="SUPFAM" id="SSF53474">
    <property type="entry name" value="alpha/beta-Hydrolases"/>
    <property type="match status" value="1"/>
</dbReference>
<evidence type="ECO:0000313" key="2">
    <source>
        <dbReference type="Proteomes" id="UP000270856"/>
    </source>
</evidence>
<dbReference type="InterPro" id="IPR000801">
    <property type="entry name" value="Esterase-like"/>
</dbReference>
<evidence type="ECO:0008006" key="3">
    <source>
        <dbReference type="Google" id="ProtNLM"/>
    </source>
</evidence>
<comment type="caution">
    <text evidence="1">The sequence shown here is derived from an EMBL/GenBank/DDBJ whole genome shotgun (WGS) entry which is preliminary data.</text>
</comment>
<evidence type="ECO:0000313" key="1">
    <source>
        <dbReference type="EMBL" id="RPD91829.1"/>
    </source>
</evidence>
<dbReference type="Pfam" id="PF00756">
    <property type="entry name" value="Esterase"/>
    <property type="match status" value="1"/>
</dbReference>
<accession>A0A3N4NJY4</accession>
<gene>
    <name evidence="1" type="ORF">EGM88_14035</name>
</gene>
<reference evidence="1 2" key="1">
    <citation type="submission" date="2018-11" db="EMBL/GenBank/DDBJ databases">
        <title>Aureibaculum marinum gen. nov., sp. nov., a member of the family Flavobacteriaceae isolated from the Bohai Sea.</title>
        <authorList>
            <person name="Ji X."/>
        </authorList>
    </citation>
    <scope>NUCLEOTIDE SEQUENCE [LARGE SCALE GENOMIC DNA]</scope>
    <source>
        <strain evidence="1 2">BH-SD17</strain>
    </source>
</reference>
<dbReference type="OrthoDB" id="9784036at2"/>
<dbReference type="AlphaFoldDB" id="A0A3N4NJY4"/>